<feature type="region of interest" description="Disordered" evidence="1">
    <location>
        <begin position="1"/>
        <end position="37"/>
    </location>
</feature>
<keyword evidence="3" id="KW-1185">Reference proteome</keyword>
<sequence length="164" mass="18586">MQERREKRGEKVEDEKGIRRSSSHPPSPLPLLLPHCRPRRPSSFPRHSFVIYPPSVSRTAFSLILVVHILIHLEGAKTRGRGWLAREGTRHTKFVCRVSSRVGQDEEGSWERGTPSTPGHPTPPHAFHLALWPIYLALRPSPPRWSFVHPSSSTIHPSSLDPAR</sequence>
<dbReference type="EMBL" id="MU156235">
    <property type="protein sequence ID" value="KAF9470149.1"/>
    <property type="molecule type" value="Genomic_DNA"/>
</dbReference>
<organism evidence="2 3">
    <name type="scientific">Pholiota conissans</name>
    <dbReference type="NCBI Taxonomy" id="109636"/>
    <lineage>
        <taxon>Eukaryota</taxon>
        <taxon>Fungi</taxon>
        <taxon>Dikarya</taxon>
        <taxon>Basidiomycota</taxon>
        <taxon>Agaricomycotina</taxon>
        <taxon>Agaricomycetes</taxon>
        <taxon>Agaricomycetidae</taxon>
        <taxon>Agaricales</taxon>
        <taxon>Agaricineae</taxon>
        <taxon>Strophariaceae</taxon>
        <taxon>Pholiota</taxon>
    </lineage>
</organism>
<evidence type="ECO:0000256" key="1">
    <source>
        <dbReference type="SAM" id="MobiDB-lite"/>
    </source>
</evidence>
<reference evidence="2" key="1">
    <citation type="submission" date="2020-11" db="EMBL/GenBank/DDBJ databases">
        <authorList>
            <consortium name="DOE Joint Genome Institute"/>
            <person name="Ahrendt S."/>
            <person name="Riley R."/>
            <person name="Andreopoulos W."/>
            <person name="Labutti K."/>
            <person name="Pangilinan J."/>
            <person name="Ruiz-Duenas F.J."/>
            <person name="Barrasa J.M."/>
            <person name="Sanchez-Garcia M."/>
            <person name="Camarero S."/>
            <person name="Miyauchi S."/>
            <person name="Serrano A."/>
            <person name="Linde D."/>
            <person name="Babiker R."/>
            <person name="Drula E."/>
            <person name="Ayuso-Fernandez I."/>
            <person name="Pacheco R."/>
            <person name="Padilla G."/>
            <person name="Ferreira P."/>
            <person name="Barriuso J."/>
            <person name="Kellner H."/>
            <person name="Castanera R."/>
            <person name="Alfaro M."/>
            <person name="Ramirez L."/>
            <person name="Pisabarro A.G."/>
            <person name="Kuo A."/>
            <person name="Tritt A."/>
            <person name="Lipzen A."/>
            <person name="He G."/>
            <person name="Yan M."/>
            <person name="Ng V."/>
            <person name="Cullen D."/>
            <person name="Martin F."/>
            <person name="Rosso M.-N."/>
            <person name="Henrissat B."/>
            <person name="Hibbett D."/>
            <person name="Martinez A.T."/>
            <person name="Grigoriev I.V."/>
        </authorList>
    </citation>
    <scope>NUCLEOTIDE SEQUENCE</scope>
    <source>
        <strain evidence="2">CIRM-BRFM 674</strain>
    </source>
</reference>
<dbReference type="AlphaFoldDB" id="A0A9P5YIX8"/>
<feature type="compositionally biased region" description="Basic and acidic residues" evidence="1">
    <location>
        <begin position="1"/>
        <end position="18"/>
    </location>
</feature>
<name>A0A9P5YIX8_9AGAR</name>
<protein>
    <submittedName>
        <fullName evidence="2">Uncharacterized protein</fullName>
    </submittedName>
</protein>
<proteinExistence type="predicted"/>
<dbReference type="Proteomes" id="UP000807469">
    <property type="component" value="Unassembled WGS sequence"/>
</dbReference>
<evidence type="ECO:0000313" key="3">
    <source>
        <dbReference type="Proteomes" id="UP000807469"/>
    </source>
</evidence>
<gene>
    <name evidence="2" type="ORF">BDN70DRAFT_940002</name>
</gene>
<accession>A0A9P5YIX8</accession>
<evidence type="ECO:0000313" key="2">
    <source>
        <dbReference type="EMBL" id="KAF9470149.1"/>
    </source>
</evidence>
<comment type="caution">
    <text evidence="2">The sequence shown here is derived from an EMBL/GenBank/DDBJ whole genome shotgun (WGS) entry which is preliminary data.</text>
</comment>